<protein>
    <recommendedName>
        <fullName evidence="3">Restriction endonuclease</fullName>
    </recommendedName>
</protein>
<accession>A0ABV8ENQ2</accession>
<keyword evidence="2" id="KW-1185">Reference proteome</keyword>
<sequence length="1461" mass="169727">MNWTKFITYGDSPQNAFETLCNQLFERFLKRTYKTDLIKFRVINGAGGDGGIEAYGQLSSGDIVAVQAKWFQQSLDDSEIKQIRNSILTAKKLRTQIKEYIICIPHDVSSLKIGRGNKPTTNHEENKINALIDEIYSAYPDLKLTWWFDNEILTELQQANNEGVHKFWFDKEVISLDYLSKHFALQKKGWLHERYIPELHGQGIIHEEYQKLCFSIQYRKELFSQATQAISDLKFCINQIEHFIPTNTTVEITDELNIIKENLIKFLEELQKIATAVKTGNDFYKPVIFSEVDLWKTKLKLEKLNANNIQKNILPKLISSLDNIHKYDLPQYIQHFAFSFNQKIRLVIGEPGTGKTHGLSNCVEIHLAANSPAIIIQAKGTPFNDWTEILSKSLGITNWRKDEILSALETLATKNDVQKATTLKAGEEYDSEITKAIVCIDGLEEEIENEKEWYARIRECEQLTVEYPRVRFVFSARRYFYNSEKVPQRGIFEDVFLSREGDVAIDEVAPHYFSKDHYNIQLSSPSLIRGLDSLLALRLFCEEYKNRSINATDKIVTATRGLINLKIDRLNEEFISKLQGKKGATRNPIMDSLEIIAKFFYKNHEAEHNQMVDLISPVLKSYLDGSEIDSLLDYLADNAFLIRFERTDNDGVLTKRKYYYSITYQSLIEHIISERIYHDIKSGSLNRIPQFLHEVMMRPLDFNPKDSFSPFEISPNEKIIQNIINNSLIESGKLIGENNFLTEGFDEWEIKKYQLTAISKAPGSVAKNFKAKIDGLFNGGYTNLSYVLEYLILPSSYSSDSVFGAEYLHQTLLNLSVFERDKMWSGLDMHETGKLSELERHRYQYESSKVVFRELGVGKPILFEWYLHNERPLVFAWGLSTIDQELRNDLRVSLAGWAIKSPSEFLLLLKKIFSCNDPQIQEDLASIMLGVASRLKDKERIKELALWSIENIFNHLDIHRNIIVRQGFRAIVERAFQYGVISNDEVEKCRPRPMQTITLLPLERNLTTTGQGECYPIVHDLAWYVIGKAYDDFLEYPSSLGDGLKDNDCTEAKALLNEYRKAYKDDDLFASNWGMAVGIAYIRNLGLTRVEGNWHTQASHGSKSKVFTYEEKYTWLAVHYIQGYLSDYIPAKRWSGNREFVSDYSQITDVPNPAESVLDLDKEIEKLKIKKEWIIKEVLSKELETGIEINQSITNWVNEEPVFDLEKWLSFDSTDFQIDEPNRKWLALYNDTSLHDSKQFCYSYFYSVACLIKKEDLPSLIKIIQSNPDSLHFISHMDGFHSSPRTDTYCNPTDIVWMTWIEEDETEETFYDGISDDEKYLHHTITEITQNDINGESYIRLPSKKVRELIDCYELLGSELKDANGKTLAFNHKKSDGAYRDSQELVLVDKDVLEKLVDKEGYEIVWFVELFKKKNPLNESLDKDFHVQRTRKYFVWTEMNEKNRFKFWDEWFSNQRDKNES</sequence>
<reference evidence="2" key="1">
    <citation type="journal article" date="2019" name="Int. J. Syst. Evol. Microbiol.">
        <title>The Global Catalogue of Microorganisms (GCM) 10K type strain sequencing project: providing services to taxonomists for standard genome sequencing and annotation.</title>
        <authorList>
            <consortium name="The Broad Institute Genomics Platform"/>
            <consortium name="The Broad Institute Genome Sequencing Center for Infectious Disease"/>
            <person name="Wu L."/>
            <person name="Ma J."/>
        </authorList>
    </citation>
    <scope>NUCLEOTIDE SEQUENCE [LARGE SCALE GENOMIC DNA]</scope>
    <source>
        <strain evidence="2">CECT 8551</strain>
    </source>
</reference>
<comment type="caution">
    <text evidence="1">The sequence shown here is derived from an EMBL/GenBank/DDBJ whole genome shotgun (WGS) entry which is preliminary data.</text>
</comment>
<organism evidence="1 2">
    <name type="scientific">Belliella kenyensis</name>
    <dbReference type="NCBI Taxonomy" id="1472724"/>
    <lineage>
        <taxon>Bacteria</taxon>
        <taxon>Pseudomonadati</taxon>
        <taxon>Bacteroidota</taxon>
        <taxon>Cytophagia</taxon>
        <taxon>Cytophagales</taxon>
        <taxon>Cyclobacteriaceae</taxon>
        <taxon>Belliella</taxon>
    </lineage>
</organism>
<proteinExistence type="predicted"/>
<name>A0ABV8ENQ2_9BACT</name>
<dbReference type="Proteomes" id="UP001595766">
    <property type="component" value="Unassembled WGS sequence"/>
</dbReference>
<evidence type="ECO:0000313" key="2">
    <source>
        <dbReference type="Proteomes" id="UP001595766"/>
    </source>
</evidence>
<evidence type="ECO:0008006" key="3">
    <source>
        <dbReference type="Google" id="ProtNLM"/>
    </source>
</evidence>
<evidence type="ECO:0000313" key="1">
    <source>
        <dbReference type="EMBL" id="MFC3977952.1"/>
    </source>
</evidence>
<dbReference type="RefSeq" id="WP_241297655.1">
    <property type="nucleotide sequence ID" value="NZ_JAKZGR010000030.1"/>
</dbReference>
<gene>
    <name evidence="1" type="ORF">ACFOUP_16325</name>
</gene>
<dbReference type="EMBL" id="JBHSAV010000089">
    <property type="protein sequence ID" value="MFC3977952.1"/>
    <property type="molecule type" value="Genomic_DNA"/>
</dbReference>